<evidence type="ECO:0000256" key="1">
    <source>
        <dbReference type="ARBA" id="ARBA00022801"/>
    </source>
</evidence>
<dbReference type="SUPFAM" id="SSF63817">
    <property type="entry name" value="Sortase"/>
    <property type="match status" value="1"/>
</dbReference>
<dbReference type="GO" id="GO:0016787">
    <property type="term" value="F:hydrolase activity"/>
    <property type="evidence" value="ECO:0007669"/>
    <property type="project" value="UniProtKB-KW"/>
</dbReference>
<dbReference type="Proteomes" id="UP000886804">
    <property type="component" value="Unassembled WGS sequence"/>
</dbReference>
<reference evidence="3" key="1">
    <citation type="journal article" date="2021" name="PeerJ">
        <title>Extensive microbial diversity within the chicken gut microbiome revealed by metagenomics and culture.</title>
        <authorList>
            <person name="Gilroy R."/>
            <person name="Ravi A."/>
            <person name="Getino M."/>
            <person name="Pursley I."/>
            <person name="Horton D.L."/>
            <person name="Alikhan N.F."/>
            <person name="Baker D."/>
            <person name="Gharbi K."/>
            <person name="Hall N."/>
            <person name="Watson M."/>
            <person name="Adriaenssens E.M."/>
            <person name="Foster-Nyarko E."/>
            <person name="Jarju S."/>
            <person name="Secka A."/>
            <person name="Antonio M."/>
            <person name="Oren A."/>
            <person name="Chaudhuri R.R."/>
            <person name="La Ragione R."/>
            <person name="Hildebrand F."/>
            <person name="Pallen M.J."/>
        </authorList>
    </citation>
    <scope>NUCLEOTIDE SEQUENCE</scope>
    <source>
        <strain evidence="3">CHK188-4685</strain>
    </source>
</reference>
<accession>A0A9D2RM11</accession>
<dbReference type="InterPro" id="IPR009835">
    <property type="entry name" value="SrtB"/>
</dbReference>
<dbReference type="Gene3D" id="2.40.260.10">
    <property type="entry name" value="Sortase"/>
    <property type="match status" value="1"/>
</dbReference>
<dbReference type="EC" id="3.4.22.71" evidence="3"/>
<dbReference type="InterPro" id="IPR023365">
    <property type="entry name" value="Sortase_dom-sf"/>
</dbReference>
<comment type="caution">
    <text evidence="3">The sequence shown here is derived from an EMBL/GenBank/DDBJ whole genome shotgun (WGS) entry which is preliminary data.</text>
</comment>
<dbReference type="InterPro" id="IPR005754">
    <property type="entry name" value="Sortase"/>
</dbReference>
<reference evidence="3" key="2">
    <citation type="submission" date="2021-04" db="EMBL/GenBank/DDBJ databases">
        <authorList>
            <person name="Gilroy R."/>
        </authorList>
    </citation>
    <scope>NUCLEOTIDE SEQUENCE</scope>
    <source>
        <strain evidence="3">CHK188-4685</strain>
    </source>
</reference>
<gene>
    <name evidence="3" type="primary">srtB</name>
    <name evidence="3" type="ORF">H9716_13185</name>
</gene>
<feature type="active site" description="Acyl-thioester intermediate" evidence="2">
    <location>
        <position position="242"/>
    </location>
</feature>
<feature type="active site" description="Proton donor/acceptor" evidence="2">
    <location>
        <position position="145"/>
    </location>
</feature>
<keyword evidence="1 3" id="KW-0378">Hydrolase</keyword>
<organism evidence="3 4">
    <name type="scientific">Candidatus Enterocloster faecavium</name>
    <dbReference type="NCBI Taxonomy" id="2838560"/>
    <lineage>
        <taxon>Bacteria</taxon>
        <taxon>Bacillati</taxon>
        <taxon>Bacillota</taxon>
        <taxon>Clostridia</taxon>
        <taxon>Lachnospirales</taxon>
        <taxon>Lachnospiraceae</taxon>
        <taxon>Enterocloster</taxon>
    </lineage>
</organism>
<dbReference type="AlphaFoldDB" id="A0A9D2RM11"/>
<proteinExistence type="predicted"/>
<dbReference type="Pfam" id="PF04203">
    <property type="entry name" value="Sortase"/>
    <property type="match status" value="1"/>
</dbReference>
<dbReference type="NCBIfam" id="TIGR03064">
    <property type="entry name" value="sortase_srtB"/>
    <property type="match status" value="1"/>
</dbReference>
<sequence>MKKLARHLLTFIIIICAAAAAYMGWKIIQTQLEYRKGEESLEAIYQLMEEAVPIQTEENGEEEQEEPWEVRRQRYMALYDQNQDMCGWIRVKGTVIDYPVMHTPEDPEYYFHRDFEGNYSSYGMIFIDGACRLDGTSPNLLLYGHHMRNGSMFAAIEDYDNAEFWRMHPQIQFDTLEEPGTYEVMAAFKLPAAQLDEDFKTMLLAENQEEFERLMGKLEDWRFYDTGVGAEWGDQLITLTTCEYTQKDGRFFVVARKMESQEEME</sequence>
<evidence type="ECO:0000313" key="3">
    <source>
        <dbReference type="EMBL" id="HJB08794.1"/>
    </source>
</evidence>
<evidence type="ECO:0000313" key="4">
    <source>
        <dbReference type="Proteomes" id="UP000886804"/>
    </source>
</evidence>
<evidence type="ECO:0000256" key="2">
    <source>
        <dbReference type="PIRSR" id="PIRSR605754-1"/>
    </source>
</evidence>
<dbReference type="CDD" id="cd05826">
    <property type="entry name" value="Sortase_B"/>
    <property type="match status" value="1"/>
</dbReference>
<protein>
    <submittedName>
        <fullName evidence="3">Class B sortase</fullName>
        <ecNumber evidence="3">3.4.22.71</ecNumber>
    </submittedName>
</protein>
<name>A0A9D2RM11_9FIRM</name>
<dbReference type="EMBL" id="DWYS01000156">
    <property type="protein sequence ID" value="HJB08794.1"/>
    <property type="molecule type" value="Genomic_DNA"/>
</dbReference>